<feature type="non-terminal residue" evidence="1">
    <location>
        <position position="116"/>
    </location>
</feature>
<dbReference type="AlphaFoldDB" id="A0A3E2GUJ2"/>
<evidence type="ECO:0000313" key="1">
    <source>
        <dbReference type="EMBL" id="RFU24760.1"/>
    </source>
</evidence>
<reference evidence="1 2" key="1">
    <citation type="submission" date="2018-05" db="EMBL/GenBank/DDBJ databases">
        <title>Draft genome sequence of Scytalidium lignicola DSM 105466, a ubiquitous saprotrophic fungus.</title>
        <authorList>
            <person name="Buettner E."/>
            <person name="Gebauer A.M."/>
            <person name="Hofrichter M."/>
            <person name="Liers C."/>
            <person name="Kellner H."/>
        </authorList>
    </citation>
    <scope>NUCLEOTIDE SEQUENCE [LARGE SCALE GENOMIC DNA]</scope>
    <source>
        <strain evidence="1 2">DSM 105466</strain>
    </source>
</reference>
<dbReference type="Proteomes" id="UP000258309">
    <property type="component" value="Unassembled WGS sequence"/>
</dbReference>
<keyword evidence="2" id="KW-1185">Reference proteome</keyword>
<organism evidence="1 2">
    <name type="scientific">Scytalidium lignicola</name>
    <name type="common">Hyphomycete</name>
    <dbReference type="NCBI Taxonomy" id="5539"/>
    <lineage>
        <taxon>Eukaryota</taxon>
        <taxon>Fungi</taxon>
        <taxon>Dikarya</taxon>
        <taxon>Ascomycota</taxon>
        <taxon>Pezizomycotina</taxon>
        <taxon>Leotiomycetes</taxon>
        <taxon>Leotiomycetes incertae sedis</taxon>
        <taxon>Scytalidium</taxon>
    </lineage>
</organism>
<feature type="non-terminal residue" evidence="1">
    <location>
        <position position="1"/>
    </location>
</feature>
<protein>
    <submittedName>
        <fullName evidence="1">Uncharacterized protein</fullName>
    </submittedName>
</protein>
<evidence type="ECO:0000313" key="2">
    <source>
        <dbReference type="Proteomes" id="UP000258309"/>
    </source>
</evidence>
<accession>A0A3E2GUJ2</accession>
<dbReference type="EMBL" id="NCSJ02000404">
    <property type="protein sequence ID" value="RFU24760.1"/>
    <property type="molecule type" value="Genomic_DNA"/>
</dbReference>
<gene>
    <name evidence="1" type="ORF">B7463_g11574</name>
</gene>
<name>A0A3E2GUJ2_SCYLI</name>
<sequence>MLIIQKRRRHSSNKELTPVRIRPSISHAQQPGRIMLQHEILVGELAGAVDGRGARAIAVDEVAALTHEVLDDAVEAAALVALGPAEVVLALAGAELAEVLGRFGDGVGEEFDFYAA</sequence>
<proteinExistence type="predicted"/>
<comment type="caution">
    <text evidence="1">The sequence shown here is derived from an EMBL/GenBank/DDBJ whole genome shotgun (WGS) entry which is preliminary data.</text>
</comment>